<dbReference type="PRINTS" id="PR00926">
    <property type="entry name" value="MITOCARRIER"/>
</dbReference>
<evidence type="ECO:0000259" key="12">
    <source>
        <dbReference type="PROSITE" id="PS50222"/>
    </source>
</evidence>
<keyword evidence="4" id="KW-0677">Repeat</keyword>
<dbReference type="InterPro" id="IPR002048">
    <property type="entry name" value="EF_hand_dom"/>
</dbReference>
<comment type="similarity">
    <text evidence="10">Belongs to the mitochondrial carrier (TC 2.A.29) family.</text>
</comment>
<feature type="domain" description="EF-hand" evidence="12">
    <location>
        <begin position="9"/>
        <end position="44"/>
    </location>
</feature>
<keyword evidence="7" id="KW-0496">Mitochondrion</keyword>
<sequence>MVTLETPEQRETRIRSLFNTIDVQGRGQVDAETWFEAAKRLEHPLITTNEEILDPFQLLLDSTKSGSAVNFDQFRQYVLKTENNLRAAFDSFDLTNSGKLNREELRNGLGKLGLNTDDDNRLNLFFDLMNNQHQNGLITYDEWRDFLLFIPSESEGVTVKPTGANIPPCPTLLTAYQFFNQDYDALSDDDSFFAGDTLQGVGYFLAGGLAGVVSRTCTAPFDRLKVYLIANTAKVTPGVVSKELAGTIAAQRAAAAAAGHPRGPFLHVKNYILSSQLGQAAQHIYNRGGARGFFVGNGLNICKVIPESAIKFGSFEAAKRLFCDLEGVADTTELSRTSTFLAGGVGGMVSQFAIYPVDTLKFRIQCEALSADLSGNKLLLRTVRKMWADGGFSLFYRGLWVGVGGIFPFAALDLGTFAAMKRAYITAKAKRDGCDPCDVQMSNIAVLSMGAFSGSVGASVVYPINLLRTRLQAQGTAAHPFTYTGFGDVFFQTVARDGYKGLFRGLAPNLAKVIPAVSISYLVYENAKRVMHLD</sequence>
<dbReference type="STRING" id="857566.A0A1E3PFY0"/>
<proteinExistence type="inferred from homology"/>
<keyword evidence="14" id="KW-1185">Reference proteome</keyword>
<dbReference type="Pfam" id="PF00153">
    <property type="entry name" value="Mito_carr"/>
    <property type="match status" value="3"/>
</dbReference>
<evidence type="ECO:0000256" key="11">
    <source>
        <dbReference type="SAM" id="Phobius"/>
    </source>
</evidence>
<reference evidence="13 14" key="1">
    <citation type="journal article" date="2016" name="Proc. Natl. Acad. Sci. U.S.A.">
        <title>Comparative genomics of biotechnologically important yeasts.</title>
        <authorList>
            <person name="Riley R."/>
            <person name="Haridas S."/>
            <person name="Wolfe K.H."/>
            <person name="Lopes M.R."/>
            <person name="Hittinger C.T."/>
            <person name="Goeker M."/>
            <person name="Salamov A.A."/>
            <person name="Wisecaver J.H."/>
            <person name="Long T.M."/>
            <person name="Calvey C.H."/>
            <person name="Aerts A.L."/>
            <person name="Barry K.W."/>
            <person name="Choi C."/>
            <person name="Clum A."/>
            <person name="Coughlan A.Y."/>
            <person name="Deshpande S."/>
            <person name="Douglass A.P."/>
            <person name="Hanson S.J."/>
            <person name="Klenk H.-P."/>
            <person name="LaButti K.M."/>
            <person name="Lapidus A."/>
            <person name="Lindquist E.A."/>
            <person name="Lipzen A.M."/>
            <person name="Meier-Kolthoff J.P."/>
            <person name="Ohm R.A."/>
            <person name="Otillar R.P."/>
            <person name="Pangilinan J.L."/>
            <person name="Peng Y."/>
            <person name="Rokas A."/>
            <person name="Rosa C.A."/>
            <person name="Scheuner C."/>
            <person name="Sibirny A.A."/>
            <person name="Slot J.C."/>
            <person name="Stielow J.B."/>
            <person name="Sun H."/>
            <person name="Kurtzman C.P."/>
            <person name="Blackwell M."/>
            <person name="Grigoriev I.V."/>
            <person name="Jeffries T.W."/>
        </authorList>
    </citation>
    <scope>NUCLEOTIDE SEQUENCE [LARGE SCALE GENOMIC DNA]</scope>
    <source>
        <strain evidence="13 14">DSM 6958</strain>
    </source>
</reference>
<dbReference type="EMBL" id="KV454413">
    <property type="protein sequence ID" value="ODQ64114.1"/>
    <property type="molecule type" value="Genomic_DNA"/>
</dbReference>
<dbReference type="InterPro" id="IPR018108">
    <property type="entry name" value="MCP_transmembrane"/>
</dbReference>
<comment type="subcellular location">
    <subcellularLocation>
        <location evidence="1">Mitochondrion inner membrane</location>
        <topology evidence="1">Multi-pass membrane protein</topology>
    </subcellularLocation>
</comment>
<feature type="repeat" description="Solcar" evidence="9">
    <location>
        <begin position="334"/>
        <end position="423"/>
    </location>
</feature>
<evidence type="ECO:0000256" key="5">
    <source>
        <dbReference type="ARBA" id="ARBA00022792"/>
    </source>
</evidence>
<feature type="repeat" description="Solcar" evidence="9">
    <location>
        <begin position="441"/>
        <end position="530"/>
    </location>
</feature>
<evidence type="ECO:0000256" key="1">
    <source>
        <dbReference type="ARBA" id="ARBA00004448"/>
    </source>
</evidence>
<evidence type="ECO:0000256" key="7">
    <source>
        <dbReference type="ARBA" id="ARBA00023128"/>
    </source>
</evidence>
<evidence type="ECO:0000313" key="13">
    <source>
        <dbReference type="EMBL" id="ODQ64114.1"/>
    </source>
</evidence>
<dbReference type="SMART" id="SM00054">
    <property type="entry name" value="EFh"/>
    <property type="match status" value="2"/>
</dbReference>
<feature type="repeat" description="Solcar" evidence="9">
    <location>
        <begin position="198"/>
        <end position="321"/>
    </location>
</feature>
<evidence type="ECO:0000256" key="10">
    <source>
        <dbReference type="RuleBase" id="RU000488"/>
    </source>
</evidence>
<accession>A0A1E3PFY0</accession>
<dbReference type="InterPro" id="IPR002067">
    <property type="entry name" value="MCP"/>
</dbReference>
<name>A0A1E3PFY0_9ASCO</name>
<organism evidence="13 14">
    <name type="scientific">Nadsonia fulvescens var. elongata DSM 6958</name>
    <dbReference type="NCBI Taxonomy" id="857566"/>
    <lineage>
        <taxon>Eukaryota</taxon>
        <taxon>Fungi</taxon>
        <taxon>Dikarya</taxon>
        <taxon>Ascomycota</taxon>
        <taxon>Saccharomycotina</taxon>
        <taxon>Dipodascomycetes</taxon>
        <taxon>Dipodascales</taxon>
        <taxon>Dipodascales incertae sedis</taxon>
        <taxon>Nadsonia</taxon>
    </lineage>
</organism>
<keyword evidence="8 9" id="KW-0472">Membrane</keyword>
<dbReference type="Pfam" id="PF13405">
    <property type="entry name" value="EF-hand_6"/>
    <property type="match status" value="1"/>
</dbReference>
<keyword evidence="6 11" id="KW-1133">Transmembrane helix</keyword>
<gene>
    <name evidence="13" type="ORF">NADFUDRAFT_84117</name>
</gene>
<dbReference type="InterPro" id="IPR023395">
    <property type="entry name" value="MCP_dom_sf"/>
</dbReference>
<evidence type="ECO:0000256" key="3">
    <source>
        <dbReference type="ARBA" id="ARBA00022692"/>
    </source>
</evidence>
<keyword evidence="3 9" id="KW-0812">Transmembrane</keyword>
<keyword evidence="5" id="KW-0999">Mitochondrion inner membrane</keyword>
<dbReference type="Gene3D" id="1.50.40.10">
    <property type="entry name" value="Mitochondrial carrier domain"/>
    <property type="match status" value="1"/>
</dbReference>
<dbReference type="PANTHER" id="PTHR24089">
    <property type="entry name" value="SOLUTE CARRIER FAMILY 25"/>
    <property type="match status" value="1"/>
</dbReference>
<dbReference type="SUPFAM" id="SSF47473">
    <property type="entry name" value="EF-hand"/>
    <property type="match status" value="1"/>
</dbReference>
<dbReference type="Gene3D" id="1.10.238.10">
    <property type="entry name" value="EF-hand"/>
    <property type="match status" value="1"/>
</dbReference>
<dbReference type="OrthoDB" id="270584at2759"/>
<evidence type="ECO:0000256" key="9">
    <source>
        <dbReference type="PROSITE-ProRule" id="PRU00282"/>
    </source>
</evidence>
<dbReference type="AlphaFoldDB" id="A0A1E3PFY0"/>
<dbReference type="PROSITE" id="PS50222">
    <property type="entry name" value="EF_HAND_2"/>
    <property type="match status" value="2"/>
</dbReference>
<dbReference type="GO" id="GO:0005743">
    <property type="term" value="C:mitochondrial inner membrane"/>
    <property type="evidence" value="ECO:0007669"/>
    <property type="project" value="UniProtKB-SubCell"/>
</dbReference>
<dbReference type="InterPro" id="IPR011992">
    <property type="entry name" value="EF-hand-dom_pair"/>
</dbReference>
<evidence type="ECO:0000313" key="14">
    <source>
        <dbReference type="Proteomes" id="UP000095009"/>
    </source>
</evidence>
<dbReference type="GO" id="GO:0055085">
    <property type="term" value="P:transmembrane transport"/>
    <property type="evidence" value="ECO:0007669"/>
    <property type="project" value="InterPro"/>
</dbReference>
<feature type="domain" description="EF-hand" evidence="12">
    <location>
        <begin position="80"/>
        <end position="115"/>
    </location>
</feature>
<evidence type="ECO:0000256" key="8">
    <source>
        <dbReference type="ARBA" id="ARBA00023136"/>
    </source>
</evidence>
<dbReference type="CDD" id="cd00051">
    <property type="entry name" value="EFh"/>
    <property type="match status" value="1"/>
</dbReference>
<evidence type="ECO:0000256" key="2">
    <source>
        <dbReference type="ARBA" id="ARBA00022448"/>
    </source>
</evidence>
<feature type="transmembrane region" description="Helical" evidence="11">
    <location>
        <begin position="444"/>
        <end position="464"/>
    </location>
</feature>
<dbReference type="PROSITE" id="PS50920">
    <property type="entry name" value="SOLCAR"/>
    <property type="match status" value="3"/>
</dbReference>
<protein>
    <submittedName>
        <fullName evidence="13">Mitochondrial carrier</fullName>
    </submittedName>
</protein>
<evidence type="ECO:0000256" key="4">
    <source>
        <dbReference type="ARBA" id="ARBA00022737"/>
    </source>
</evidence>
<dbReference type="SUPFAM" id="SSF103506">
    <property type="entry name" value="Mitochondrial carrier"/>
    <property type="match status" value="1"/>
</dbReference>
<dbReference type="GO" id="GO:0005509">
    <property type="term" value="F:calcium ion binding"/>
    <property type="evidence" value="ECO:0007669"/>
    <property type="project" value="InterPro"/>
</dbReference>
<keyword evidence="2 10" id="KW-0813">Transport</keyword>
<evidence type="ECO:0000256" key="6">
    <source>
        <dbReference type="ARBA" id="ARBA00022989"/>
    </source>
</evidence>
<dbReference type="Proteomes" id="UP000095009">
    <property type="component" value="Unassembled WGS sequence"/>
</dbReference>